<proteinExistence type="predicted"/>
<dbReference type="EMBL" id="AJ868437">
    <property type="protein sequence ID" value="CAI59393.2"/>
    <property type="molecule type" value="Genomic_DNA"/>
</dbReference>
<dbReference type="Pfam" id="PF03837">
    <property type="entry name" value="RecT"/>
    <property type="match status" value="1"/>
</dbReference>
<evidence type="ECO:0000313" key="2">
    <source>
        <dbReference type="EMBL" id="CAI59393.2"/>
    </source>
</evidence>
<name>Q3C0K4_SODGL</name>
<dbReference type="GO" id="GO:0003677">
    <property type="term" value="F:DNA binding"/>
    <property type="evidence" value="ECO:0007669"/>
    <property type="project" value="InterPro"/>
</dbReference>
<evidence type="ECO:0000256" key="1">
    <source>
        <dbReference type="SAM" id="MobiDB-lite"/>
    </source>
</evidence>
<feature type="region of interest" description="Disordered" evidence="1">
    <location>
        <begin position="537"/>
        <end position="557"/>
    </location>
</feature>
<feature type="region of interest" description="Disordered" evidence="1">
    <location>
        <begin position="201"/>
        <end position="223"/>
    </location>
</feature>
<dbReference type="NCBIfam" id="TIGR00616">
    <property type="entry name" value="rect"/>
    <property type="match status" value="1"/>
</dbReference>
<reference evidence="2" key="1">
    <citation type="journal article" date="2005" name="J. Bacteriol.">
        <title>Extrachromosomal DNA of the symbiont Sodalis glossinidius.</title>
        <authorList>
            <person name="Darby A.C."/>
            <person name="Lagnel J."/>
            <person name="Matthew C.Z."/>
            <person name="Bourtzis K."/>
            <person name="Maudlin I."/>
            <person name="Welburn S.C."/>
        </authorList>
    </citation>
    <scope>NUCLEOTIDE SEQUENCE [LARGE SCALE GENOMIC DNA]</scope>
    <source>
        <plasmid evidence="2">pSG3</plasmid>
    </source>
</reference>
<feature type="compositionally biased region" description="Low complexity" evidence="1">
    <location>
        <begin position="201"/>
        <end position="215"/>
    </location>
</feature>
<sequence>MALKKCATDGLMPDGREAALVIRQTKNSSTGQYEDRVVYMPMVDGVLKRARQSGQVANIVSKAVYTADQFDYWVDERDEHLKHRPAFEDRGELRLVYAFAKLTSGELVVEVMGRAEVDKVRATVTSAGKSGSPWAKWYDRMALKTVLHRLARRLPCASEMYALFDAEHVPAEGRTETGAENRTTVNARPRLRDVLNNHRFTPAPQATAPETAPVPAENPTPEPEAMPPALEAAIIAFDDATDEESYQEVVEHCKTISQALSEAHRGVLLVKMTQNKERIRKTRTEAYTNAETKAPVAMADGHPEPAGPPLNIIPLANSSGTGWRFQRDASVFDHFWRLHIGIGENTDCLPFQMCQTGKRLTRPLPVGDKNMLESGGHITMTGHRGGGVIDHRPHRQLQHLMLHAPAVAGFLIGEMECVAHILCGKARAAGGQCHGGIIGPVPLSAAEGQRVAGGVISAIPAQAAINEKGLLHALENARLQTLHITPGLPLYRAVNHAIQCVFGALTDAAYRFVLSGGGMLMPCCDLLFSQIGQPQQGPVIAHTPHHRKGRDGKRPVE</sequence>
<dbReference type="InterPro" id="IPR004590">
    <property type="entry name" value="ssDNA_annealing_RecT"/>
</dbReference>
<keyword evidence="2" id="KW-0614">Plasmid</keyword>
<accession>Q3C0K4</accession>
<dbReference type="AlphaFoldDB" id="Q3C0K4"/>
<protein>
    <submittedName>
        <fullName evidence="2">RecT protein</fullName>
    </submittedName>
</protein>
<organism evidence="2">
    <name type="scientific">Sodalis glossinidius</name>
    <dbReference type="NCBI Taxonomy" id="63612"/>
    <lineage>
        <taxon>Bacteria</taxon>
        <taxon>Pseudomonadati</taxon>
        <taxon>Pseudomonadota</taxon>
        <taxon>Gammaproteobacteria</taxon>
        <taxon>Enterobacterales</taxon>
        <taxon>Bruguierivoracaceae</taxon>
        <taxon>Sodalis</taxon>
    </lineage>
</organism>
<gene>
    <name evidence="2" type="primary">recT</name>
</gene>
<geneLocation type="plasmid" evidence="2">
    <name>pSG3</name>
</geneLocation>
<dbReference type="GO" id="GO:0006259">
    <property type="term" value="P:DNA metabolic process"/>
    <property type="evidence" value="ECO:0007669"/>
    <property type="project" value="InterPro"/>
</dbReference>
<dbReference type="InterPro" id="IPR018330">
    <property type="entry name" value="RecT_fam"/>
</dbReference>